<evidence type="ECO:0000259" key="1">
    <source>
        <dbReference type="Pfam" id="PF00535"/>
    </source>
</evidence>
<dbReference type="PANTHER" id="PTHR43685:SF2">
    <property type="entry name" value="GLYCOSYLTRANSFERASE 2-LIKE DOMAIN-CONTAINING PROTEIN"/>
    <property type="match status" value="1"/>
</dbReference>
<proteinExistence type="predicted"/>
<evidence type="ECO:0000313" key="3">
    <source>
        <dbReference type="Proteomes" id="UP001500936"/>
    </source>
</evidence>
<evidence type="ECO:0000313" key="2">
    <source>
        <dbReference type="EMBL" id="GAA4398358.1"/>
    </source>
</evidence>
<dbReference type="SUPFAM" id="SSF53448">
    <property type="entry name" value="Nucleotide-diphospho-sugar transferases"/>
    <property type="match status" value="1"/>
</dbReference>
<sequence length="347" mass="40010">MQSITGKVNNLPMSPYLNQIKPWVSVICTSYNHESYIAETLQSVVSQSYPNVELIVIDNGSTDRTPDRIRAFLKEHPDVEFIQNTENAGLCQAFNQGLKRAGGRYVIDLAGDDILLPDRIARQVDFFDRLPDSYAVVFSNARYICPGGTLLNYHYPINEKGQAKMKVPSGDVFRHVLESYFICTPTMMMRKEVLDSIGGYDESLWFEDFDFWVRTSRLYQYAYIDEVLTYKRMLADSLSQQVVLTDNRLLQSTLQVCLKAFDQCATADEYQALAGRIRQFVRKCFYAEQFDLALKFGELLRYVEAPGPLTTAILILCRMRLPVNAAYRRYIHWHRQRRTLSLPAKKP</sequence>
<dbReference type="InterPro" id="IPR029044">
    <property type="entry name" value="Nucleotide-diphossugar_trans"/>
</dbReference>
<organism evidence="2 3">
    <name type="scientific">Nibrella viscosa</name>
    <dbReference type="NCBI Taxonomy" id="1084524"/>
    <lineage>
        <taxon>Bacteria</taxon>
        <taxon>Pseudomonadati</taxon>
        <taxon>Bacteroidota</taxon>
        <taxon>Cytophagia</taxon>
        <taxon>Cytophagales</taxon>
        <taxon>Spirosomataceae</taxon>
        <taxon>Nibrella</taxon>
    </lineage>
</organism>
<dbReference type="RefSeq" id="WP_345264348.1">
    <property type="nucleotide sequence ID" value="NZ_BAABHB010000001.1"/>
</dbReference>
<comment type="caution">
    <text evidence="2">The sequence shown here is derived from an EMBL/GenBank/DDBJ whole genome shotgun (WGS) entry which is preliminary data.</text>
</comment>
<dbReference type="Gene3D" id="3.90.550.10">
    <property type="entry name" value="Spore Coat Polysaccharide Biosynthesis Protein SpsA, Chain A"/>
    <property type="match status" value="1"/>
</dbReference>
<dbReference type="Pfam" id="PF00535">
    <property type="entry name" value="Glycos_transf_2"/>
    <property type="match status" value="1"/>
</dbReference>
<dbReference type="EMBL" id="BAABHB010000001">
    <property type="protein sequence ID" value="GAA4398358.1"/>
    <property type="molecule type" value="Genomic_DNA"/>
</dbReference>
<dbReference type="InterPro" id="IPR001173">
    <property type="entry name" value="Glyco_trans_2-like"/>
</dbReference>
<name>A0ABP8JZL5_9BACT</name>
<accession>A0ABP8JZL5</accession>
<gene>
    <name evidence="2" type="ORF">GCM10023187_08930</name>
</gene>
<feature type="domain" description="Glycosyltransferase 2-like" evidence="1">
    <location>
        <begin position="25"/>
        <end position="197"/>
    </location>
</feature>
<dbReference type="PANTHER" id="PTHR43685">
    <property type="entry name" value="GLYCOSYLTRANSFERASE"/>
    <property type="match status" value="1"/>
</dbReference>
<keyword evidence="3" id="KW-1185">Reference proteome</keyword>
<protein>
    <recommendedName>
        <fullName evidence="1">Glycosyltransferase 2-like domain-containing protein</fullName>
    </recommendedName>
</protein>
<reference evidence="3" key="1">
    <citation type="journal article" date="2019" name="Int. J. Syst. Evol. Microbiol.">
        <title>The Global Catalogue of Microorganisms (GCM) 10K type strain sequencing project: providing services to taxonomists for standard genome sequencing and annotation.</title>
        <authorList>
            <consortium name="The Broad Institute Genomics Platform"/>
            <consortium name="The Broad Institute Genome Sequencing Center for Infectious Disease"/>
            <person name="Wu L."/>
            <person name="Ma J."/>
        </authorList>
    </citation>
    <scope>NUCLEOTIDE SEQUENCE [LARGE SCALE GENOMIC DNA]</scope>
    <source>
        <strain evidence="3">JCM 17925</strain>
    </source>
</reference>
<dbReference type="Proteomes" id="UP001500936">
    <property type="component" value="Unassembled WGS sequence"/>
</dbReference>
<dbReference type="InterPro" id="IPR050834">
    <property type="entry name" value="Glycosyltransf_2"/>
</dbReference>